<evidence type="ECO:0000256" key="2">
    <source>
        <dbReference type="ARBA" id="ARBA00022723"/>
    </source>
</evidence>
<dbReference type="EMBL" id="BSFM01000017">
    <property type="protein sequence ID" value="GLK85791.1"/>
    <property type="molecule type" value="Genomic_DNA"/>
</dbReference>
<dbReference type="PANTHER" id="PTHR12629">
    <property type="entry name" value="DIPHOSPHOINOSITOL POLYPHOSPHATE PHOSPHOHYDROLASE"/>
    <property type="match status" value="1"/>
</dbReference>
<dbReference type="GO" id="GO:0005737">
    <property type="term" value="C:cytoplasm"/>
    <property type="evidence" value="ECO:0007669"/>
    <property type="project" value="TreeGrafter"/>
</dbReference>
<dbReference type="Gene3D" id="3.90.79.10">
    <property type="entry name" value="Nucleoside Triphosphate Pyrophosphohydrolase"/>
    <property type="match status" value="1"/>
</dbReference>
<protein>
    <submittedName>
        <fullName evidence="5">NUDIX hydrolase</fullName>
    </submittedName>
</protein>
<evidence type="ECO:0000256" key="1">
    <source>
        <dbReference type="ARBA" id="ARBA00001946"/>
    </source>
</evidence>
<reference evidence="5" key="2">
    <citation type="submission" date="2023-01" db="EMBL/GenBank/DDBJ databases">
        <authorList>
            <person name="Sun Q."/>
            <person name="Evtushenko L."/>
        </authorList>
    </citation>
    <scope>NUCLEOTIDE SEQUENCE</scope>
    <source>
        <strain evidence="5">VKM B-2789</strain>
    </source>
</reference>
<keyword evidence="4" id="KW-0460">Magnesium</keyword>
<comment type="cofactor">
    <cofactor evidence="1">
        <name>Mg(2+)</name>
        <dbReference type="ChEBI" id="CHEBI:18420"/>
    </cofactor>
</comment>
<dbReference type="RefSeq" id="WP_213359560.1">
    <property type="nucleotide sequence ID" value="NZ_BSFM01000017.1"/>
</dbReference>
<keyword evidence="3 5" id="KW-0378">Hydrolase</keyword>
<keyword evidence="6" id="KW-1185">Reference proteome</keyword>
<dbReference type="Proteomes" id="UP001143330">
    <property type="component" value="Unassembled WGS sequence"/>
</dbReference>
<reference evidence="5" key="1">
    <citation type="journal article" date="2014" name="Int. J. Syst. Evol. Microbiol.">
        <title>Complete genome sequence of Corynebacterium casei LMG S-19264T (=DSM 44701T), isolated from a smear-ripened cheese.</title>
        <authorList>
            <consortium name="US DOE Joint Genome Institute (JGI-PGF)"/>
            <person name="Walter F."/>
            <person name="Albersmeier A."/>
            <person name="Kalinowski J."/>
            <person name="Ruckert C."/>
        </authorList>
    </citation>
    <scope>NUCLEOTIDE SEQUENCE</scope>
    <source>
        <strain evidence="5">VKM B-2789</strain>
    </source>
</reference>
<dbReference type="InterPro" id="IPR015797">
    <property type="entry name" value="NUDIX_hydrolase-like_dom_sf"/>
</dbReference>
<name>A0A9W6K072_9HYPH</name>
<sequence>MNKTKLIKLKVARGRPLEQVAALPFRVTPEGRLEVMLVSSRDTHRAVIPKGWPMKKHRDWKAAEIEARQEAGLIGAIGRKSIGDYRYWKRLQDHFALVKVVVFPLAVSRQLDEWPERHEREQRWMSPASAALLVDETDLATLITDFAMSSTWIKSAHRSSSKTPGRSRKEPSLYP</sequence>
<gene>
    <name evidence="5" type="ORF">GCM10017653_38610</name>
</gene>
<dbReference type="PANTHER" id="PTHR12629:SF0">
    <property type="entry name" value="DIPHOSPHOINOSITOL-POLYPHOSPHATE DIPHOSPHATASE"/>
    <property type="match status" value="1"/>
</dbReference>
<dbReference type="CDD" id="cd04666">
    <property type="entry name" value="NUDIX_DIPP2_like_Nudt4"/>
    <property type="match status" value="1"/>
</dbReference>
<evidence type="ECO:0000256" key="3">
    <source>
        <dbReference type="ARBA" id="ARBA00022801"/>
    </source>
</evidence>
<evidence type="ECO:0000313" key="6">
    <source>
        <dbReference type="Proteomes" id="UP001143330"/>
    </source>
</evidence>
<dbReference type="SUPFAM" id="SSF55811">
    <property type="entry name" value="Nudix"/>
    <property type="match status" value="1"/>
</dbReference>
<dbReference type="InterPro" id="IPR047198">
    <property type="entry name" value="DDP-like_NUDIX"/>
</dbReference>
<dbReference type="GO" id="GO:0016462">
    <property type="term" value="F:pyrophosphatase activity"/>
    <property type="evidence" value="ECO:0007669"/>
    <property type="project" value="InterPro"/>
</dbReference>
<organism evidence="5 6">
    <name type="scientific">Ancylobacter defluvii</name>
    <dbReference type="NCBI Taxonomy" id="1282440"/>
    <lineage>
        <taxon>Bacteria</taxon>
        <taxon>Pseudomonadati</taxon>
        <taxon>Pseudomonadota</taxon>
        <taxon>Alphaproteobacteria</taxon>
        <taxon>Hyphomicrobiales</taxon>
        <taxon>Xanthobacteraceae</taxon>
        <taxon>Ancylobacter</taxon>
    </lineage>
</organism>
<evidence type="ECO:0000313" key="5">
    <source>
        <dbReference type="EMBL" id="GLK85791.1"/>
    </source>
</evidence>
<dbReference type="AlphaFoldDB" id="A0A9W6K072"/>
<keyword evidence="2" id="KW-0479">Metal-binding</keyword>
<proteinExistence type="predicted"/>
<evidence type="ECO:0000256" key="4">
    <source>
        <dbReference type="ARBA" id="ARBA00022842"/>
    </source>
</evidence>
<accession>A0A9W6K072</accession>
<dbReference type="GO" id="GO:0046872">
    <property type="term" value="F:metal ion binding"/>
    <property type="evidence" value="ECO:0007669"/>
    <property type="project" value="UniProtKB-KW"/>
</dbReference>
<comment type="caution">
    <text evidence="5">The sequence shown here is derived from an EMBL/GenBank/DDBJ whole genome shotgun (WGS) entry which is preliminary data.</text>
</comment>